<evidence type="ECO:0000313" key="3">
    <source>
        <dbReference type="EMBL" id="SHI80240.1"/>
    </source>
</evidence>
<dbReference type="STRING" id="683124.SAMN05444337_0837"/>
<dbReference type="InterPro" id="IPR036163">
    <property type="entry name" value="HMA_dom_sf"/>
</dbReference>
<dbReference type="Gene3D" id="3.30.70.100">
    <property type="match status" value="1"/>
</dbReference>
<dbReference type="EMBL" id="FQZH01000001">
    <property type="protein sequence ID" value="SHI80240.1"/>
    <property type="molecule type" value="Genomic_DNA"/>
</dbReference>
<evidence type="ECO:0000259" key="2">
    <source>
        <dbReference type="PROSITE" id="PS50846"/>
    </source>
</evidence>
<evidence type="ECO:0000256" key="1">
    <source>
        <dbReference type="ARBA" id="ARBA00022723"/>
    </source>
</evidence>
<dbReference type="RefSeq" id="WP_072781990.1">
    <property type="nucleotide sequence ID" value="NZ_CP045292.1"/>
</dbReference>
<dbReference type="Proteomes" id="UP000184232">
    <property type="component" value="Unassembled WGS sequence"/>
</dbReference>
<dbReference type="SUPFAM" id="SSF55008">
    <property type="entry name" value="HMA, heavy metal-associated domain"/>
    <property type="match status" value="1"/>
</dbReference>
<dbReference type="GO" id="GO:0046872">
    <property type="term" value="F:metal ion binding"/>
    <property type="evidence" value="ECO:0007669"/>
    <property type="project" value="UniProtKB-KW"/>
</dbReference>
<reference evidence="3 4" key="1">
    <citation type="submission" date="2016-11" db="EMBL/GenBank/DDBJ databases">
        <authorList>
            <person name="Jaros S."/>
            <person name="Januszkiewicz K."/>
            <person name="Wedrychowicz H."/>
        </authorList>
    </citation>
    <scope>NUCLEOTIDE SEQUENCE [LARGE SCALE GENOMIC DNA]</scope>
    <source>
        <strain evidence="3 4">DSM 22807</strain>
    </source>
</reference>
<gene>
    <name evidence="3" type="ORF">SAMN05444337_0837</name>
</gene>
<dbReference type="InterPro" id="IPR006121">
    <property type="entry name" value="HMA_dom"/>
</dbReference>
<feature type="domain" description="HMA" evidence="2">
    <location>
        <begin position="48"/>
        <end position="115"/>
    </location>
</feature>
<accession>A0A1M6E4D6</accession>
<name>A0A1M6E4D6_9FLAO</name>
<keyword evidence="1" id="KW-0479">Metal-binding</keyword>
<dbReference type="Pfam" id="PF00403">
    <property type="entry name" value="HMA"/>
    <property type="match status" value="1"/>
</dbReference>
<dbReference type="CDD" id="cd00371">
    <property type="entry name" value="HMA"/>
    <property type="match status" value="1"/>
</dbReference>
<dbReference type="PROSITE" id="PS51257">
    <property type="entry name" value="PROKAR_LIPOPROTEIN"/>
    <property type="match status" value="1"/>
</dbReference>
<sequence>MNKLNKILSLIILSSLTLTSCKKEDSKTNESKNSTEEVAVMDENAKMETANLSIEGMTCEIGCAKTIEDKLAHLDGVKEAKVDFEGKLATVSFDANKQNLESLKNTVEAVAGGDTYTVTDSKIITK</sequence>
<proteinExistence type="predicted"/>
<evidence type="ECO:0000313" key="4">
    <source>
        <dbReference type="Proteomes" id="UP000184232"/>
    </source>
</evidence>
<dbReference type="PROSITE" id="PS50846">
    <property type="entry name" value="HMA_2"/>
    <property type="match status" value="1"/>
</dbReference>
<organism evidence="3 4">
    <name type="scientific">Flavobacterium haoranii</name>
    <dbReference type="NCBI Taxonomy" id="683124"/>
    <lineage>
        <taxon>Bacteria</taxon>
        <taxon>Pseudomonadati</taxon>
        <taxon>Bacteroidota</taxon>
        <taxon>Flavobacteriia</taxon>
        <taxon>Flavobacteriales</taxon>
        <taxon>Flavobacteriaceae</taxon>
        <taxon>Flavobacterium</taxon>
    </lineage>
</organism>
<dbReference type="OrthoDB" id="1178902at2"/>
<dbReference type="AlphaFoldDB" id="A0A1M6E4D6"/>
<dbReference type="FunFam" id="3.30.70.100:FF:000001">
    <property type="entry name" value="ATPase copper transporting beta"/>
    <property type="match status" value="1"/>
</dbReference>
<keyword evidence="4" id="KW-1185">Reference proteome</keyword>
<protein>
    <submittedName>
        <fullName evidence="3">Copper chaperone CopZ</fullName>
    </submittedName>
</protein>